<dbReference type="AlphaFoldDB" id="A0A9D7E836"/>
<evidence type="ECO:0000313" key="3">
    <source>
        <dbReference type="Proteomes" id="UP000807785"/>
    </source>
</evidence>
<name>A0A9D7E836_9PROT</name>
<proteinExistence type="predicted"/>
<keyword evidence="1" id="KW-0812">Transmembrane</keyword>
<evidence type="ECO:0000256" key="1">
    <source>
        <dbReference type="SAM" id="Phobius"/>
    </source>
</evidence>
<reference evidence="3" key="1">
    <citation type="journal article" date="2021" name="Nat. Commun.">
        <title>Connecting structure to function with the recovery of over 1000 high-quality metagenome-assembled genomes from activated sludge using long-read sequencing.</title>
        <authorList>
            <person name="Singleton C.M."/>
            <person name="Petriglieri F."/>
            <person name="Kristensen J.M."/>
            <person name="Kirkegaard R.H."/>
            <person name="Michaelsen T.Y."/>
            <person name="Andersen M.H."/>
            <person name="Kondrotaite Z."/>
            <person name="Karst S.M."/>
            <person name="Dueholm M.S."/>
            <person name="Nielsen P.H."/>
            <person name="Albertsen M."/>
        </authorList>
    </citation>
    <scope>NUCLEOTIDE SEQUENCE [LARGE SCALE GENOMIC DNA]</scope>
</reference>
<evidence type="ECO:0008006" key="4">
    <source>
        <dbReference type="Google" id="ProtNLM"/>
    </source>
</evidence>
<gene>
    <name evidence="2" type="ORF">IPH26_22540</name>
</gene>
<comment type="caution">
    <text evidence="2">The sequence shown here is derived from an EMBL/GenBank/DDBJ whole genome shotgun (WGS) entry which is preliminary data.</text>
</comment>
<dbReference type="Proteomes" id="UP000807785">
    <property type="component" value="Unassembled WGS sequence"/>
</dbReference>
<feature type="transmembrane region" description="Helical" evidence="1">
    <location>
        <begin position="20"/>
        <end position="40"/>
    </location>
</feature>
<keyword evidence="1" id="KW-1133">Transmembrane helix</keyword>
<keyword evidence="1" id="KW-0472">Membrane</keyword>
<evidence type="ECO:0000313" key="2">
    <source>
        <dbReference type="EMBL" id="MBK6975603.1"/>
    </source>
</evidence>
<accession>A0A9D7E836</accession>
<organism evidence="2 3">
    <name type="scientific">Candidatus Methylophosphatis roskildensis</name>
    <dbReference type="NCBI Taxonomy" id="2899263"/>
    <lineage>
        <taxon>Bacteria</taxon>
        <taxon>Pseudomonadati</taxon>
        <taxon>Pseudomonadota</taxon>
        <taxon>Betaproteobacteria</taxon>
        <taxon>Nitrosomonadales</taxon>
        <taxon>Sterolibacteriaceae</taxon>
        <taxon>Candidatus Methylophosphatis</taxon>
    </lineage>
</organism>
<protein>
    <recommendedName>
        <fullName evidence="4">Transmembrane protein</fullName>
    </recommendedName>
</protein>
<sequence>MMAAVMQHIRYWLGLIGRPGLAGIALLVVAAVLIGSVVVPQQERVSKLEREIERIRSAPPKTETTPPETAEAKVEKFYRSLPQSGSTPDWLQKIFESAAANGVTLEQGEYILLSNPNAKIEQYRIIFPLKGSYPQLRRFTVGALEAVPALALESLLFKREKIADGSVDAKITFILYLERAR</sequence>
<dbReference type="EMBL" id="JADJEV010000005">
    <property type="protein sequence ID" value="MBK6975603.1"/>
    <property type="molecule type" value="Genomic_DNA"/>
</dbReference>